<accession>A0AAV5GDC7</accession>
<comment type="caution">
    <text evidence="2">The sequence shown here is derived from an EMBL/GenBank/DDBJ whole genome shotgun (WGS) entry which is preliminary data.</text>
</comment>
<feature type="compositionally biased region" description="Acidic residues" evidence="1">
    <location>
        <begin position="98"/>
        <end position="117"/>
    </location>
</feature>
<feature type="region of interest" description="Disordered" evidence="1">
    <location>
        <begin position="466"/>
        <end position="781"/>
    </location>
</feature>
<feature type="region of interest" description="Disordered" evidence="1">
    <location>
        <begin position="63"/>
        <end position="191"/>
    </location>
</feature>
<feature type="compositionally biased region" description="Acidic residues" evidence="1">
    <location>
        <begin position="718"/>
        <end position="734"/>
    </location>
</feature>
<feature type="compositionally biased region" description="Acidic residues" evidence="1">
    <location>
        <begin position="754"/>
        <end position="773"/>
    </location>
</feature>
<name>A0AAV5GDC7_9BASI</name>
<organism evidence="2 3">
    <name type="scientific">Rhodotorula paludigena</name>
    <dbReference type="NCBI Taxonomy" id="86838"/>
    <lineage>
        <taxon>Eukaryota</taxon>
        <taxon>Fungi</taxon>
        <taxon>Dikarya</taxon>
        <taxon>Basidiomycota</taxon>
        <taxon>Pucciniomycotina</taxon>
        <taxon>Microbotryomycetes</taxon>
        <taxon>Sporidiobolales</taxon>
        <taxon>Sporidiobolaceae</taxon>
        <taxon>Rhodotorula</taxon>
    </lineage>
</organism>
<feature type="compositionally biased region" description="Basic and acidic residues" evidence="1">
    <location>
        <begin position="237"/>
        <end position="251"/>
    </location>
</feature>
<feature type="compositionally biased region" description="Basic and acidic residues" evidence="1">
    <location>
        <begin position="540"/>
        <end position="555"/>
    </location>
</feature>
<protein>
    <submittedName>
        <fullName evidence="2">Uncharacterized protein</fullName>
    </submittedName>
</protein>
<reference evidence="2 3" key="1">
    <citation type="submission" date="2021-12" db="EMBL/GenBank/DDBJ databases">
        <title>High titer production of polyol ester of fatty acids by Rhodotorula paludigena BS15 towards product separation-free biomass refinery.</title>
        <authorList>
            <person name="Mano J."/>
            <person name="Ono H."/>
            <person name="Tanaka T."/>
            <person name="Naito K."/>
            <person name="Sushida H."/>
            <person name="Ike M."/>
            <person name="Tokuyasu K."/>
            <person name="Kitaoka M."/>
        </authorList>
    </citation>
    <scope>NUCLEOTIDE SEQUENCE [LARGE SCALE GENOMIC DNA]</scope>
    <source>
        <strain evidence="2 3">BS15</strain>
    </source>
</reference>
<dbReference type="Gene3D" id="1.10.10.2170">
    <property type="match status" value="1"/>
</dbReference>
<feature type="compositionally biased region" description="Basic and acidic residues" evidence="1">
    <location>
        <begin position="562"/>
        <end position="574"/>
    </location>
</feature>
<feature type="compositionally biased region" description="Polar residues" evidence="1">
    <location>
        <begin position="120"/>
        <end position="137"/>
    </location>
</feature>
<keyword evidence="3" id="KW-1185">Reference proteome</keyword>
<feature type="region of interest" description="Disordered" evidence="1">
    <location>
        <begin position="1"/>
        <end position="33"/>
    </location>
</feature>
<dbReference type="CDD" id="cd11655">
    <property type="entry name" value="rap1_myb-like"/>
    <property type="match status" value="1"/>
</dbReference>
<dbReference type="EMBL" id="BQKY01000003">
    <property type="protein sequence ID" value="GJN88479.1"/>
    <property type="molecule type" value="Genomic_DNA"/>
</dbReference>
<feature type="region of interest" description="Disordered" evidence="1">
    <location>
        <begin position="806"/>
        <end position="902"/>
    </location>
</feature>
<feature type="compositionally biased region" description="Basic and acidic residues" evidence="1">
    <location>
        <begin position="474"/>
        <end position="531"/>
    </location>
</feature>
<feature type="compositionally biased region" description="Low complexity" evidence="1">
    <location>
        <begin position="929"/>
        <end position="943"/>
    </location>
</feature>
<dbReference type="Gene3D" id="1.10.10.60">
    <property type="entry name" value="Homeodomain-like"/>
    <property type="match status" value="2"/>
</dbReference>
<feature type="compositionally biased region" description="Polar residues" evidence="1">
    <location>
        <begin position="693"/>
        <end position="708"/>
    </location>
</feature>
<feature type="region of interest" description="Disordered" evidence="1">
    <location>
        <begin position="915"/>
        <end position="970"/>
    </location>
</feature>
<feature type="compositionally biased region" description="Low complexity" evidence="1">
    <location>
        <begin position="883"/>
        <end position="897"/>
    </location>
</feature>
<feature type="compositionally biased region" description="Basic residues" evidence="1">
    <location>
        <begin position="252"/>
        <end position="262"/>
    </location>
</feature>
<proteinExistence type="predicted"/>
<feature type="compositionally biased region" description="Low complexity" evidence="1">
    <location>
        <begin position="355"/>
        <end position="376"/>
    </location>
</feature>
<evidence type="ECO:0000313" key="3">
    <source>
        <dbReference type="Proteomes" id="UP001342314"/>
    </source>
</evidence>
<dbReference type="Proteomes" id="UP001342314">
    <property type="component" value="Unassembled WGS sequence"/>
</dbReference>
<feature type="compositionally biased region" description="Low complexity" evidence="1">
    <location>
        <begin position="810"/>
        <end position="825"/>
    </location>
</feature>
<sequence>MGRAPFTQQDKDNLARFLAGYPSGSRARPSTHKELALRHPNHTDQSWMNHYKKNKDSIEARIKRIKRERKRSQGASPSQPRAHTRQDKGKGKATPIELSDDEADEEDQLADEDDEDAGPQPSTSTAHLSAPSASLSTMKKKRPLADLPLPTLDDDDDEKGRDSFDAASDSDEAPHSRQKKKNKRAGRTKYTADDFAALVKMCYRGEKNGWSKAQIYTELEEENPDHSATSWQTYHSNNRDDVQDALDQYRRDQKKRQKKRAARASEEHLPTPPQKKTSKVPRASLSAATVDSRSRSASEHAPPVASSYKAKQPRASISTALMHDEGRDAGAAAASTPASAAKGKPSTAMPPPAPSQKKAAPLPASGQAAATASSPPVSGPEVAAAHTASENGPGVLSAETFTPEDDEALVVALARAQLKRIQQDTAFLYLSQSAKTAHHPEAAWRARYYGDLGGFIVRIGQRVQSVEAQRRRKREEEAAAQRDKEEKEAAEREERERRTEEAEAVLRERERVQREESAAERQAQEARAGADEHEDDEETRMERERIQGQKDEQNRLKQVRKARAEAQRKKREEQVSSSSPPPVPSQEAAPQRAPPVTTVSQPAPVPPSTTAHPKPAPKPTAVNSVPSAVLTPRSTPPFAVGRPAAATAQVSPTARAATQSQRGVADAADAAGEDSVLQAAAHAADDEDEHFSGPTSSQPRHSQYSQLPSPFLAAGVHDDDDVDELASDADEDDRQLDRQLAAAVAFEDARVKDEEVDVELGDDKQDQDEDVQPDFETSNDGFRSYGDIYDAYILRSNAFVSMLCGRPPSAHESSSASASLQANASMPAELADAHEPSSPSPQVGRAAGFKRPREDSLAAAEASQTMQQPAKKRQKLDDPNRGAASATAGSAAPVANALQQLPTPRRVPRASLLAMQNDSSSPAPSLRTAAIPVGPAASSGPSPLVHRPPAQPPTNAVAPRSTSAAPSGRPSLKVELEQIAASHGVPFDLVRNVYYCCNACIPMPTLQQLVGFYAAAAAPQHAELVERTVWTMHEDQIVLEGTSEARARIDERKGAGAVDARRAFLARAGVRKVADLRASKYPA</sequence>
<dbReference type="InterPro" id="IPR038104">
    <property type="entry name" value="Rap1_C_sf"/>
</dbReference>
<feature type="compositionally biased region" description="Polar residues" evidence="1">
    <location>
        <begin position="648"/>
        <end position="662"/>
    </location>
</feature>
<feature type="compositionally biased region" description="Basic residues" evidence="1">
    <location>
        <begin position="176"/>
        <end position="187"/>
    </location>
</feature>
<evidence type="ECO:0000256" key="1">
    <source>
        <dbReference type="SAM" id="MobiDB-lite"/>
    </source>
</evidence>
<dbReference type="AlphaFoldDB" id="A0AAV5GDC7"/>
<evidence type="ECO:0000313" key="2">
    <source>
        <dbReference type="EMBL" id="GJN88479.1"/>
    </source>
</evidence>
<feature type="compositionally biased region" description="Low complexity" evidence="1">
    <location>
        <begin position="329"/>
        <end position="345"/>
    </location>
</feature>
<feature type="region of interest" description="Disordered" evidence="1">
    <location>
        <begin position="220"/>
        <end position="315"/>
    </location>
</feature>
<feature type="region of interest" description="Disordered" evidence="1">
    <location>
        <begin position="327"/>
        <end position="399"/>
    </location>
</feature>
<feature type="compositionally biased region" description="Basic residues" evidence="1">
    <location>
        <begin position="63"/>
        <end position="72"/>
    </location>
</feature>
<gene>
    <name evidence="2" type="ORF">Rhopal_001445-T1</name>
</gene>
<feature type="compositionally biased region" description="Polar residues" evidence="1">
    <location>
        <begin position="226"/>
        <end position="236"/>
    </location>
</feature>